<sequence length="91" mass="10827">MMFRKPNPLDRTCNACNKIVKQSKKAGYTNLLDHLLENTVDQSSREQELHVSRRDETVRSAVRFHTMWFRMRMFEPVELDIIAELKGQLLY</sequence>
<evidence type="ECO:0008006" key="3">
    <source>
        <dbReference type="Google" id="ProtNLM"/>
    </source>
</evidence>
<name>A0A8S9TIZ3_PHYIN</name>
<organism evidence="1 2">
    <name type="scientific">Phytophthora infestans</name>
    <name type="common">Potato late blight agent</name>
    <name type="synonym">Botrytis infestans</name>
    <dbReference type="NCBI Taxonomy" id="4787"/>
    <lineage>
        <taxon>Eukaryota</taxon>
        <taxon>Sar</taxon>
        <taxon>Stramenopiles</taxon>
        <taxon>Oomycota</taxon>
        <taxon>Peronosporomycetes</taxon>
        <taxon>Peronosporales</taxon>
        <taxon>Peronosporaceae</taxon>
        <taxon>Phytophthora</taxon>
    </lineage>
</organism>
<proteinExistence type="predicted"/>
<comment type="caution">
    <text evidence="1">The sequence shown here is derived from an EMBL/GenBank/DDBJ whole genome shotgun (WGS) entry which is preliminary data.</text>
</comment>
<dbReference type="EMBL" id="JAACNO010003216">
    <property type="protein sequence ID" value="KAF4127863.1"/>
    <property type="molecule type" value="Genomic_DNA"/>
</dbReference>
<accession>A0A8S9TIZ3</accession>
<gene>
    <name evidence="1" type="ORF">GN958_ATG22919</name>
</gene>
<dbReference type="Proteomes" id="UP000704712">
    <property type="component" value="Unassembled WGS sequence"/>
</dbReference>
<dbReference type="AlphaFoldDB" id="A0A8S9TIZ3"/>
<evidence type="ECO:0000313" key="1">
    <source>
        <dbReference type="EMBL" id="KAF4127863.1"/>
    </source>
</evidence>
<reference evidence="1" key="1">
    <citation type="submission" date="2020-03" db="EMBL/GenBank/DDBJ databases">
        <title>Hybrid Assembly of Korean Phytophthora infestans isolates.</title>
        <authorList>
            <person name="Prokchorchik M."/>
            <person name="Lee Y."/>
            <person name="Seo J."/>
            <person name="Cho J.-H."/>
            <person name="Park Y.-E."/>
            <person name="Jang D.-C."/>
            <person name="Im J.-S."/>
            <person name="Choi J.-G."/>
            <person name="Park H.-J."/>
            <person name="Lee G.-B."/>
            <person name="Lee Y.-G."/>
            <person name="Hong S.-Y."/>
            <person name="Cho K."/>
            <person name="Sohn K.H."/>
        </authorList>
    </citation>
    <scope>NUCLEOTIDE SEQUENCE</scope>
    <source>
        <strain evidence="1">KR_2_A2</strain>
    </source>
</reference>
<protein>
    <recommendedName>
        <fullName evidence="3">BED-type domain-containing protein</fullName>
    </recommendedName>
</protein>
<evidence type="ECO:0000313" key="2">
    <source>
        <dbReference type="Proteomes" id="UP000704712"/>
    </source>
</evidence>